<name>D2V489_NAEGR</name>
<proteinExistence type="predicted"/>
<dbReference type="Proteomes" id="UP000006671">
    <property type="component" value="Unassembled WGS sequence"/>
</dbReference>
<organism evidence="3">
    <name type="scientific">Naegleria gruberi</name>
    <name type="common">Amoeba</name>
    <dbReference type="NCBI Taxonomy" id="5762"/>
    <lineage>
        <taxon>Eukaryota</taxon>
        <taxon>Discoba</taxon>
        <taxon>Heterolobosea</taxon>
        <taxon>Tetramitia</taxon>
        <taxon>Eutetramitia</taxon>
        <taxon>Vahlkampfiidae</taxon>
        <taxon>Naegleria</taxon>
    </lineage>
</organism>
<evidence type="ECO:0000313" key="3">
    <source>
        <dbReference type="Proteomes" id="UP000006671"/>
    </source>
</evidence>
<evidence type="ECO:0000256" key="1">
    <source>
        <dbReference type="SAM" id="MobiDB-lite"/>
    </source>
</evidence>
<evidence type="ECO:0000313" key="2">
    <source>
        <dbReference type="EMBL" id="EFC48339.1"/>
    </source>
</evidence>
<dbReference type="GeneID" id="8848408"/>
<sequence>MSRTLQFSKPLKFLSTQEKMSNKPIDSHQANEEKKRKRSDVATTKNKKDDQKKFINSISRIFLHTETELFAKKVKEDENKDKLLEAIKEFLTKIKSPDMVRETITEIGKIFTKEKWENHFYMNVIRKLREDPSDASKRVLKLIISEQSNRFESLKGLFQFVNNIMILKEQENFQVSASIFLEMLKVNYSHVNWLLIGINALINCYNYEMNVDALKTLENILNDYIDIWTFYISTPSEKRRFQQYKSMMPKKSLDEIRTTIMNVVYPGQEKKEVILIEESKFKIRKKKLRKTTIKIRNSLAFEVHKVKVGLHLTKHLMRNFVTNRSSKERNHILAKVNSCKYEFYVKFESVKMVDIMKKAGLREVICDQIVQNGSKKQEPIRVKVDYKNNPELVEENGNFWIMKTIDLPFRFTSCNCTVEIPEIGYTQEVVELFDLTTKMEYQIDELPNFRFYERTGMKKRIKPLKENVFDTDFGYLDGNYYAYQVTPSLPSSSTNNKLPIRVILEGRPMSKLIVETKIKPMKNIEK</sequence>
<accession>D2V489</accession>
<feature type="compositionally biased region" description="Basic and acidic residues" evidence="1">
    <location>
        <begin position="25"/>
        <end position="34"/>
    </location>
</feature>
<dbReference type="AlphaFoldDB" id="D2V489"/>
<dbReference type="EMBL" id="GG738851">
    <property type="protein sequence ID" value="EFC48339.1"/>
    <property type="molecule type" value="Genomic_DNA"/>
</dbReference>
<gene>
    <name evidence="2" type="ORF">NAEGRDRAFT_46568</name>
</gene>
<dbReference type="VEuPathDB" id="AmoebaDB:NAEGRDRAFT_46568"/>
<dbReference type="InParanoid" id="D2V489"/>
<reference evidence="2 3" key="1">
    <citation type="journal article" date="2010" name="Cell">
        <title>The genome of Naegleria gruberi illuminates early eukaryotic versatility.</title>
        <authorList>
            <person name="Fritz-Laylin L.K."/>
            <person name="Prochnik S.E."/>
            <person name="Ginger M.L."/>
            <person name="Dacks J.B."/>
            <person name="Carpenter M.L."/>
            <person name="Field M.C."/>
            <person name="Kuo A."/>
            <person name="Paredez A."/>
            <person name="Chapman J."/>
            <person name="Pham J."/>
            <person name="Shu S."/>
            <person name="Neupane R."/>
            <person name="Cipriano M."/>
            <person name="Mancuso J."/>
            <person name="Tu H."/>
            <person name="Salamov A."/>
            <person name="Lindquist E."/>
            <person name="Shapiro H."/>
            <person name="Lucas S."/>
            <person name="Grigoriev I.V."/>
            <person name="Cande W.Z."/>
            <person name="Fulton C."/>
            <person name="Rokhsar D.S."/>
            <person name="Dawson S.C."/>
        </authorList>
    </citation>
    <scope>NUCLEOTIDE SEQUENCE [LARGE SCALE GENOMIC DNA]</scope>
    <source>
        <strain evidence="2 3">NEG-M</strain>
    </source>
</reference>
<keyword evidence="3" id="KW-1185">Reference proteome</keyword>
<dbReference type="RefSeq" id="XP_002681083.1">
    <property type="nucleotide sequence ID" value="XM_002681037.1"/>
</dbReference>
<protein>
    <submittedName>
        <fullName evidence="2">Predicted protein</fullName>
    </submittedName>
</protein>
<feature type="region of interest" description="Disordered" evidence="1">
    <location>
        <begin position="1"/>
        <end position="49"/>
    </location>
</feature>
<dbReference type="KEGG" id="ngr:NAEGRDRAFT_46568"/>
<dbReference type="OMA" id="HITWMIN"/>